<evidence type="ECO:0000256" key="1">
    <source>
        <dbReference type="SAM" id="MobiDB-lite"/>
    </source>
</evidence>
<evidence type="ECO:0000313" key="3">
    <source>
        <dbReference type="Proteomes" id="UP000579153"/>
    </source>
</evidence>
<dbReference type="AlphaFoldDB" id="A0A7W9FY00"/>
<dbReference type="EMBL" id="JACHMB010000001">
    <property type="protein sequence ID" value="MBB5773603.1"/>
    <property type="molecule type" value="Genomic_DNA"/>
</dbReference>
<sequence length="179" mass="18963">MELKRTSTATSATRYYTHGDATVAMRTSSGGVYFLAPDHQGTGQISINGNTQAIAQRRTLPFGGLRDSSGIWQGDHGFLGVGINDSTGLTHIGYAYSSNNPVTWSDPTGLLPQMACASTCETGDSYYKPVPGRHQTGTIGGSSRRAASTTSGPRGLLGPRCRLRNGLLGSHRTNDDRTL</sequence>
<feature type="compositionally biased region" description="Low complexity" evidence="1">
    <location>
        <begin position="152"/>
        <end position="169"/>
    </location>
</feature>
<reference evidence="2 3" key="1">
    <citation type="submission" date="2020-08" db="EMBL/GenBank/DDBJ databases">
        <title>Sequencing the genomes of 1000 actinobacteria strains.</title>
        <authorList>
            <person name="Klenk H.-P."/>
        </authorList>
    </citation>
    <scope>NUCLEOTIDE SEQUENCE [LARGE SCALE GENOMIC DNA]</scope>
    <source>
        <strain evidence="2 3">DSM 45507</strain>
    </source>
</reference>
<proteinExistence type="predicted"/>
<comment type="caution">
    <text evidence="2">The sequence shown here is derived from an EMBL/GenBank/DDBJ whole genome shotgun (WGS) entry which is preliminary data.</text>
</comment>
<evidence type="ECO:0000313" key="2">
    <source>
        <dbReference type="EMBL" id="MBB5773603.1"/>
    </source>
</evidence>
<feature type="region of interest" description="Disordered" evidence="1">
    <location>
        <begin position="132"/>
        <end position="179"/>
    </location>
</feature>
<keyword evidence="3" id="KW-1185">Reference proteome</keyword>
<dbReference type="RefSeq" id="WP_185067565.1">
    <property type="nucleotide sequence ID" value="NZ_JACHMB010000001.1"/>
</dbReference>
<gene>
    <name evidence="2" type="ORF">HD596_000359</name>
</gene>
<name>A0A7W9FY00_9ACTN</name>
<protein>
    <submittedName>
        <fullName evidence="2">Uncharacterized protein</fullName>
    </submittedName>
</protein>
<dbReference type="Gene3D" id="2.180.10.10">
    <property type="entry name" value="RHS repeat-associated core"/>
    <property type="match status" value="1"/>
</dbReference>
<accession>A0A7W9FY00</accession>
<dbReference type="Proteomes" id="UP000579153">
    <property type="component" value="Unassembled WGS sequence"/>
</dbReference>
<organism evidence="2 3">
    <name type="scientific">Nonomuraea jabiensis</name>
    <dbReference type="NCBI Taxonomy" id="882448"/>
    <lineage>
        <taxon>Bacteria</taxon>
        <taxon>Bacillati</taxon>
        <taxon>Actinomycetota</taxon>
        <taxon>Actinomycetes</taxon>
        <taxon>Streptosporangiales</taxon>
        <taxon>Streptosporangiaceae</taxon>
        <taxon>Nonomuraea</taxon>
    </lineage>
</organism>